<evidence type="ECO:0000256" key="4">
    <source>
        <dbReference type="ARBA" id="ARBA00022801"/>
    </source>
</evidence>
<organism evidence="7 8">
    <name type="scientific">Streptomyces nanshensis</name>
    <dbReference type="NCBI Taxonomy" id="518642"/>
    <lineage>
        <taxon>Bacteria</taxon>
        <taxon>Bacillati</taxon>
        <taxon>Actinomycetota</taxon>
        <taxon>Actinomycetes</taxon>
        <taxon>Kitasatosporales</taxon>
        <taxon>Streptomycetaceae</taxon>
        <taxon>Streptomyces</taxon>
    </lineage>
</organism>
<dbReference type="EMBL" id="LJGW01000143">
    <property type="protein sequence ID" value="OEV12427.1"/>
    <property type="molecule type" value="Genomic_DNA"/>
</dbReference>
<dbReference type="Proteomes" id="UP000176005">
    <property type="component" value="Unassembled WGS sequence"/>
</dbReference>
<dbReference type="Gene3D" id="3.30.70.360">
    <property type="match status" value="1"/>
</dbReference>
<dbReference type="AlphaFoldDB" id="A0A1E7L890"/>
<evidence type="ECO:0000313" key="7">
    <source>
        <dbReference type="EMBL" id="OEV12427.1"/>
    </source>
</evidence>
<protein>
    <recommendedName>
        <fullName evidence="6">Peptidase M20 dimerisation domain-containing protein</fullName>
    </recommendedName>
</protein>
<evidence type="ECO:0000256" key="1">
    <source>
        <dbReference type="ARBA" id="ARBA00001947"/>
    </source>
</evidence>
<keyword evidence="5" id="KW-0862">Zinc</keyword>
<dbReference type="InterPro" id="IPR050072">
    <property type="entry name" value="Peptidase_M20A"/>
</dbReference>
<dbReference type="InterPro" id="IPR011650">
    <property type="entry name" value="Peptidase_M20_dimer"/>
</dbReference>
<dbReference type="SUPFAM" id="SSF53187">
    <property type="entry name" value="Zn-dependent exopeptidases"/>
    <property type="match status" value="1"/>
</dbReference>
<dbReference type="PANTHER" id="PTHR43808:SF8">
    <property type="entry name" value="PEPTIDASE M20 DIMERISATION DOMAIN-CONTAINING PROTEIN"/>
    <property type="match status" value="1"/>
</dbReference>
<keyword evidence="3" id="KW-0479">Metal-binding</keyword>
<feature type="domain" description="Peptidase M20 dimerisation" evidence="6">
    <location>
        <begin position="173"/>
        <end position="257"/>
    </location>
</feature>
<dbReference type="InterPro" id="IPR001160">
    <property type="entry name" value="Peptidase_M20C"/>
</dbReference>
<proteinExistence type="inferred from homology"/>
<evidence type="ECO:0000256" key="2">
    <source>
        <dbReference type="ARBA" id="ARBA00006247"/>
    </source>
</evidence>
<dbReference type="InterPro" id="IPR036264">
    <property type="entry name" value="Bact_exopeptidase_dim_dom"/>
</dbReference>
<dbReference type="Pfam" id="PF07687">
    <property type="entry name" value="M20_dimer"/>
    <property type="match status" value="1"/>
</dbReference>
<comment type="cofactor">
    <cofactor evidence="1">
        <name>Zn(2+)</name>
        <dbReference type="ChEBI" id="CHEBI:29105"/>
    </cofactor>
</comment>
<dbReference type="SUPFAM" id="SSF55031">
    <property type="entry name" value="Bacterial exopeptidase dimerisation domain"/>
    <property type="match status" value="1"/>
</dbReference>
<dbReference type="GO" id="GO:0016787">
    <property type="term" value="F:hydrolase activity"/>
    <property type="evidence" value="ECO:0007669"/>
    <property type="project" value="UniProtKB-KW"/>
</dbReference>
<dbReference type="Gene3D" id="3.40.630.10">
    <property type="entry name" value="Zn peptidases"/>
    <property type="match status" value="1"/>
</dbReference>
<dbReference type="PANTHER" id="PTHR43808">
    <property type="entry name" value="ACETYLORNITHINE DEACETYLASE"/>
    <property type="match status" value="1"/>
</dbReference>
<evidence type="ECO:0000259" key="6">
    <source>
        <dbReference type="Pfam" id="PF07687"/>
    </source>
</evidence>
<sequence length="368" mass="38245">MTEDADEVVGLARRLIAIPSVSGDADGQRAVQRTVAEYATERHPAVREDGDLGAERPWTLLSTGDARAQTLLFVCHADTVPAGDPGAWSTDPFRAVVDGGRLTGRGAVDMKCGLAAATSALVLAAERGAAVAVLMTSDEEAGALGAAGAAAALADRDVGAVIVPEATDGVIHVGHRGALWLDVEARGRAAHGSTPGRGENAILGLARVLERARHELPLSSDPDLGEETWNVGTVAGGTAPNIVPAHASATIDMRTVGAGEAQVRWWRAQPELASVRTLLSLPALRTDRTHPWIRSLPAPVAPAGVPYFTDASVLRAHLPGVPVVVWGPGAPAQMHAVDEAMDLGSLRAMCGRYRRAVLDRLPESRGPG</sequence>
<keyword evidence="8" id="KW-1185">Reference proteome</keyword>
<evidence type="ECO:0000256" key="5">
    <source>
        <dbReference type="ARBA" id="ARBA00022833"/>
    </source>
</evidence>
<accession>A0A1E7L890</accession>
<keyword evidence="4" id="KW-0378">Hydrolase</keyword>
<dbReference type="InterPro" id="IPR002933">
    <property type="entry name" value="Peptidase_M20"/>
</dbReference>
<gene>
    <name evidence="7" type="ORF">AN218_08515</name>
</gene>
<dbReference type="PRINTS" id="PR00934">
    <property type="entry name" value="XHISDIPTASE"/>
</dbReference>
<dbReference type="GO" id="GO:0046872">
    <property type="term" value="F:metal ion binding"/>
    <property type="evidence" value="ECO:0007669"/>
    <property type="project" value="UniProtKB-KW"/>
</dbReference>
<evidence type="ECO:0000313" key="8">
    <source>
        <dbReference type="Proteomes" id="UP000176005"/>
    </source>
</evidence>
<dbReference type="Pfam" id="PF01546">
    <property type="entry name" value="Peptidase_M20"/>
    <property type="match status" value="1"/>
</dbReference>
<name>A0A1E7L890_9ACTN</name>
<evidence type="ECO:0000256" key="3">
    <source>
        <dbReference type="ARBA" id="ARBA00022723"/>
    </source>
</evidence>
<dbReference type="GO" id="GO:0006508">
    <property type="term" value="P:proteolysis"/>
    <property type="evidence" value="ECO:0007669"/>
    <property type="project" value="InterPro"/>
</dbReference>
<reference evidence="7 8" key="1">
    <citation type="journal article" date="2016" name="Front. Microbiol.">
        <title>Comparative Genomics Analysis of Streptomyces Species Reveals Their Adaptation to the Marine Environment and Their Diversity at the Genomic Level.</title>
        <authorList>
            <person name="Tian X."/>
            <person name="Zhang Z."/>
            <person name="Yang T."/>
            <person name="Chen M."/>
            <person name="Li J."/>
            <person name="Chen F."/>
            <person name="Yang J."/>
            <person name="Li W."/>
            <person name="Zhang B."/>
            <person name="Zhang Z."/>
            <person name="Wu J."/>
            <person name="Zhang C."/>
            <person name="Long L."/>
            <person name="Xiao J."/>
        </authorList>
    </citation>
    <scope>NUCLEOTIDE SEQUENCE [LARGE SCALE GENOMIC DNA]</scope>
    <source>
        <strain evidence="7 8">SCSIO 10429</strain>
    </source>
</reference>
<comment type="caution">
    <text evidence="7">The sequence shown here is derived from an EMBL/GenBank/DDBJ whole genome shotgun (WGS) entry which is preliminary data.</text>
</comment>
<comment type="similarity">
    <text evidence="2">Belongs to the peptidase M20A family.</text>
</comment>